<sequence>MSNSTAWLLLALELDRRCHQYRKSDLQMRTRVCQCGTSQGSSRGPRHGKACCPQQDRLPRTNSARFLDSCHQMTLKIA</sequence>
<proteinExistence type="predicted"/>
<gene>
    <name evidence="1" type="ORF">BD311DRAFT_771849</name>
</gene>
<accession>A0A4Q9M7K7</accession>
<organism evidence="1">
    <name type="scientific">Dichomitus squalens</name>
    <dbReference type="NCBI Taxonomy" id="114155"/>
    <lineage>
        <taxon>Eukaryota</taxon>
        <taxon>Fungi</taxon>
        <taxon>Dikarya</taxon>
        <taxon>Basidiomycota</taxon>
        <taxon>Agaricomycotina</taxon>
        <taxon>Agaricomycetes</taxon>
        <taxon>Polyporales</taxon>
        <taxon>Polyporaceae</taxon>
        <taxon>Dichomitus</taxon>
    </lineage>
</organism>
<dbReference type="Proteomes" id="UP000292957">
    <property type="component" value="Unassembled WGS sequence"/>
</dbReference>
<protein>
    <submittedName>
        <fullName evidence="1">Uncharacterized protein</fullName>
    </submittedName>
</protein>
<evidence type="ECO:0000313" key="1">
    <source>
        <dbReference type="EMBL" id="TBU21616.1"/>
    </source>
</evidence>
<dbReference type="AlphaFoldDB" id="A0A4Q9M7K7"/>
<reference evidence="1" key="1">
    <citation type="submission" date="2019-01" db="EMBL/GenBank/DDBJ databases">
        <title>Draft genome sequences of three monokaryotic isolates of the white-rot basidiomycete fungus Dichomitus squalens.</title>
        <authorList>
            <consortium name="DOE Joint Genome Institute"/>
            <person name="Lopez S.C."/>
            <person name="Andreopoulos B."/>
            <person name="Pangilinan J."/>
            <person name="Lipzen A."/>
            <person name="Riley R."/>
            <person name="Ahrendt S."/>
            <person name="Ng V."/>
            <person name="Barry K."/>
            <person name="Daum C."/>
            <person name="Grigoriev I.V."/>
            <person name="Hilden K.S."/>
            <person name="Makela M.R."/>
            <person name="de Vries R.P."/>
        </authorList>
    </citation>
    <scope>NUCLEOTIDE SEQUENCE [LARGE SCALE GENOMIC DNA]</scope>
    <source>
        <strain evidence="1">OM18370.1</strain>
    </source>
</reference>
<name>A0A4Q9M7K7_9APHY</name>
<dbReference type="EMBL" id="ML143590">
    <property type="protein sequence ID" value="TBU21616.1"/>
    <property type="molecule type" value="Genomic_DNA"/>
</dbReference>